<dbReference type="GO" id="GO:0032040">
    <property type="term" value="C:small-subunit processome"/>
    <property type="evidence" value="ECO:0007669"/>
    <property type="project" value="TreeGrafter"/>
</dbReference>
<dbReference type="PANTHER" id="PTHR13457">
    <property type="entry name" value="BAP28"/>
    <property type="match status" value="1"/>
</dbReference>
<organism evidence="2 3">
    <name type="scientific">Rhododendron griersonianum</name>
    <dbReference type="NCBI Taxonomy" id="479676"/>
    <lineage>
        <taxon>Eukaryota</taxon>
        <taxon>Viridiplantae</taxon>
        <taxon>Streptophyta</taxon>
        <taxon>Embryophyta</taxon>
        <taxon>Tracheophyta</taxon>
        <taxon>Spermatophyta</taxon>
        <taxon>Magnoliopsida</taxon>
        <taxon>eudicotyledons</taxon>
        <taxon>Gunneridae</taxon>
        <taxon>Pentapetalae</taxon>
        <taxon>asterids</taxon>
        <taxon>Ericales</taxon>
        <taxon>Ericaceae</taxon>
        <taxon>Ericoideae</taxon>
        <taxon>Rhodoreae</taxon>
        <taxon>Rhododendron</taxon>
    </lineage>
</organism>
<gene>
    <name evidence="2" type="ORF">RHGRI_008272</name>
</gene>
<dbReference type="InterPro" id="IPR016024">
    <property type="entry name" value="ARM-type_fold"/>
</dbReference>
<sequence>MDSYHSHGMRFTFKMLAFVCIWKDKQGWCLDTKKEATCNVNLYVATGPEFMLYATHDVSRFNALYDACYQVLVTEWNVLKSVGLVSAEESKTRMVDGDCKGFLDQLFEANFNTNFRQLNSKILVCLFWRILEVFVSTMPADVSLDDSGKWMSTFQDLFVFFADSDRKNVFQKHLHFLVTKCKISPVRFLLKLVTEEGVSVAVQVESLHCFVFLCSQLDESLHFELLGEFPSILVPLSSDNKDLRVAAMSCIEGLCTLSPHVDISKWKSGQSATCPHFLDELLSLMVQQKRLILSDRDVLPSFLTTLLSSSCHSLLVPETIGQRFNQSIKNEILIFILRSALKLSTYAKLVILSLLKGLGRGVMRVEDVESLLSELLERCRRYHFGKEKTFKKLSKVEVETLCLLLESCAVPTSSFDDPVFEDQLLEALQFGGVTSEDSAIVQPCITVLRNLNTSFYRSLKTEKQDQLFRDLVLLFRSANGDIQNASREALLRIKVSFLSLSFIHDSNLVQLSLT</sequence>
<dbReference type="EMBL" id="JACTNZ010000003">
    <property type="protein sequence ID" value="KAG5558289.1"/>
    <property type="molecule type" value="Genomic_DNA"/>
</dbReference>
<dbReference type="Pfam" id="PF24477">
    <property type="entry name" value="ARM_At3g06530"/>
    <property type="match status" value="1"/>
</dbReference>
<dbReference type="GO" id="GO:0000462">
    <property type="term" value="P:maturation of SSU-rRNA from tricistronic rRNA transcript (SSU-rRNA, 5.8S rRNA, LSU-rRNA)"/>
    <property type="evidence" value="ECO:0007669"/>
    <property type="project" value="TreeGrafter"/>
</dbReference>
<comment type="caution">
    <text evidence="2">The sequence shown here is derived from an EMBL/GenBank/DDBJ whole genome shotgun (WGS) entry which is preliminary data.</text>
</comment>
<proteinExistence type="predicted"/>
<evidence type="ECO:0000313" key="3">
    <source>
        <dbReference type="Proteomes" id="UP000823749"/>
    </source>
</evidence>
<dbReference type="InterPro" id="IPR040191">
    <property type="entry name" value="UTP10"/>
</dbReference>
<keyword evidence="3" id="KW-1185">Reference proteome</keyword>
<evidence type="ECO:0000313" key="2">
    <source>
        <dbReference type="EMBL" id="KAG5558289.1"/>
    </source>
</evidence>
<accession>A0AAV6L181</accession>
<dbReference type="GO" id="GO:0030686">
    <property type="term" value="C:90S preribosome"/>
    <property type="evidence" value="ECO:0007669"/>
    <property type="project" value="TreeGrafter"/>
</dbReference>
<dbReference type="GO" id="GO:0045943">
    <property type="term" value="P:positive regulation of transcription by RNA polymerase I"/>
    <property type="evidence" value="ECO:0007669"/>
    <property type="project" value="TreeGrafter"/>
</dbReference>
<dbReference type="GO" id="GO:0034455">
    <property type="term" value="C:t-UTP complex"/>
    <property type="evidence" value="ECO:0007669"/>
    <property type="project" value="TreeGrafter"/>
</dbReference>
<evidence type="ECO:0000259" key="1">
    <source>
        <dbReference type="Pfam" id="PF24477"/>
    </source>
</evidence>
<dbReference type="GO" id="GO:0030515">
    <property type="term" value="F:snoRNA binding"/>
    <property type="evidence" value="ECO:0007669"/>
    <property type="project" value="TreeGrafter"/>
</dbReference>
<name>A0AAV6L181_9ERIC</name>
<dbReference type="PANTHER" id="PTHR13457:SF1">
    <property type="entry name" value="HEAT REPEAT-CONTAINING PROTEIN 1"/>
    <property type="match status" value="1"/>
</dbReference>
<dbReference type="SUPFAM" id="SSF48371">
    <property type="entry name" value="ARM repeat"/>
    <property type="match status" value="1"/>
</dbReference>
<protein>
    <recommendedName>
        <fullName evidence="1">At3g06530-like ARM-repeats domain-containing protein</fullName>
    </recommendedName>
</protein>
<dbReference type="Proteomes" id="UP000823749">
    <property type="component" value="Chromosome 3"/>
</dbReference>
<feature type="domain" description="At3g06530-like ARM-repeats" evidence="1">
    <location>
        <begin position="55"/>
        <end position="185"/>
    </location>
</feature>
<dbReference type="InterPro" id="IPR056384">
    <property type="entry name" value="ARM_At3g06530"/>
</dbReference>
<dbReference type="AlphaFoldDB" id="A0AAV6L181"/>
<reference evidence="2" key="1">
    <citation type="submission" date="2020-08" db="EMBL/GenBank/DDBJ databases">
        <title>Plant Genome Project.</title>
        <authorList>
            <person name="Zhang R.-G."/>
        </authorList>
    </citation>
    <scope>NUCLEOTIDE SEQUENCE</scope>
    <source>
        <strain evidence="2">WSP0</strain>
        <tissue evidence="2">Leaf</tissue>
    </source>
</reference>